<evidence type="ECO:0000259" key="2">
    <source>
        <dbReference type="Pfam" id="PF14111"/>
    </source>
</evidence>
<feature type="compositionally biased region" description="Basic and acidic residues" evidence="1">
    <location>
        <begin position="451"/>
        <end position="484"/>
    </location>
</feature>
<dbReference type="InterPro" id="IPR025558">
    <property type="entry name" value="DUF4283"/>
</dbReference>
<sequence length="530" mass="57643">MSGESGGDSRVLENVHDAMVTDAGDGSRPPGDPPDPQGSWAMKVRGTNAGGMPTPESLIDDAFVAARLNVEFPEGEDGEPVITIGEEVIKAMHGMWKQCMIVKVLGRSVSMPVLSRKLRELWKPKGAMYVIDLPRQFFIIRFEMEEEYLAALTGGPWKTFGSYLMVQAWDPDFDPLRHDITTTPVWVRLTNILVTFYHKAILMGIARGLGKPVKVDLTTLNFERGRFARVCVEVDLAKPLKGTVMINGDRYFVSYEGLANICAGCGMYGHMIHSCPQKTRENVEQQRMPIVVEKTPTRAVEDDGFQTVQSSRRRAEAPATQVIFTAGTPGGGGRGNLRDISATSSQRNIPISNRFGDLTIDTDLPESRGQMESEEANKENVDSQNIHGREKSVGQGIMGSSSGSFGTKSNVNATGSKAKRAGKLRTNAAHKQISKGGVNRPMRGLIFGPTKGEEERLSSGKRPRVDHGTEGRLTDGFEKSRVHGEGQIGMQIDLTAASQERGPSVEEGGRSGEKAEVSNPVEEPQDSSAA</sequence>
<dbReference type="PANTHER" id="PTHR31286:SF99">
    <property type="entry name" value="DUF4283 DOMAIN-CONTAINING PROTEIN"/>
    <property type="match status" value="1"/>
</dbReference>
<dbReference type="EMBL" id="CACVBM020001385">
    <property type="protein sequence ID" value="CAA7048082.1"/>
    <property type="molecule type" value="Genomic_DNA"/>
</dbReference>
<feature type="region of interest" description="Disordered" evidence="1">
    <location>
        <begin position="416"/>
        <end position="530"/>
    </location>
</feature>
<dbReference type="PANTHER" id="PTHR31286">
    <property type="entry name" value="GLYCINE-RICH CELL WALL STRUCTURAL PROTEIN 1.8-LIKE"/>
    <property type="match status" value="1"/>
</dbReference>
<name>A0A6D2KFG2_9BRAS</name>
<reference evidence="3" key="1">
    <citation type="submission" date="2020-01" db="EMBL/GenBank/DDBJ databases">
        <authorList>
            <person name="Mishra B."/>
        </authorList>
    </citation>
    <scope>NUCLEOTIDE SEQUENCE [LARGE SCALE GENOMIC DNA]</scope>
</reference>
<evidence type="ECO:0000313" key="3">
    <source>
        <dbReference type="EMBL" id="CAA7048082.1"/>
    </source>
</evidence>
<dbReference type="AlphaFoldDB" id="A0A6D2KFG2"/>
<dbReference type="Pfam" id="PF14111">
    <property type="entry name" value="DUF4283"/>
    <property type="match status" value="1"/>
</dbReference>
<dbReference type="OrthoDB" id="1002340at2759"/>
<dbReference type="Gene3D" id="4.10.60.10">
    <property type="entry name" value="Zinc finger, CCHC-type"/>
    <property type="match status" value="1"/>
</dbReference>
<feature type="compositionally biased region" description="Basic and acidic residues" evidence="1">
    <location>
        <begin position="503"/>
        <end position="516"/>
    </location>
</feature>
<proteinExistence type="predicted"/>
<feature type="region of interest" description="Disordered" evidence="1">
    <location>
        <begin position="1"/>
        <end position="39"/>
    </location>
</feature>
<organism evidence="3 4">
    <name type="scientific">Microthlaspi erraticum</name>
    <dbReference type="NCBI Taxonomy" id="1685480"/>
    <lineage>
        <taxon>Eukaryota</taxon>
        <taxon>Viridiplantae</taxon>
        <taxon>Streptophyta</taxon>
        <taxon>Embryophyta</taxon>
        <taxon>Tracheophyta</taxon>
        <taxon>Spermatophyta</taxon>
        <taxon>Magnoliopsida</taxon>
        <taxon>eudicotyledons</taxon>
        <taxon>Gunneridae</taxon>
        <taxon>Pentapetalae</taxon>
        <taxon>rosids</taxon>
        <taxon>malvids</taxon>
        <taxon>Brassicales</taxon>
        <taxon>Brassicaceae</taxon>
        <taxon>Coluteocarpeae</taxon>
        <taxon>Microthlaspi</taxon>
    </lineage>
</organism>
<dbReference type="InterPro" id="IPR040256">
    <property type="entry name" value="At4g02000-like"/>
</dbReference>
<accession>A0A6D2KFG2</accession>
<gene>
    <name evidence="3" type="ORF">MERR_LOCUS35317</name>
</gene>
<keyword evidence="4" id="KW-1185">Reference proteome</keyword>
<protein>
    <recommendedName>
        <fullName evidence="2">DUF4283 domain-containing protein</fullName>
    </recommendedName>
</protein>
<feature type="domain" description="DUF4283" evidence="2">
    <location>
        <begin position="95"/>
        <end position="175"/>
    </location>
</feature>
<comment type="caution">
    <text evidence="3">The sequence shown here is derived from an EMBL/GenBank/DDBJ whole genome shotgun (WGS) entry which is preliminary data.</text>
</comment>
<evidence type="ECO:0000256" key="1">
    <source>
        <dbReference type="SAM" id="MobiDB-lite"/>
    </source>
</evidence>
<evidence type="ECO:0000313" key="4">
    <source>
        <dbReference type="Proteomes" id="UP000467841"/>
    </source>
</evidence>
<dbReference type="Proteomes" id="UP000467841">
    <property type="component" value="Unassembled WGS sequence"/>
</dbReference>